<dbReference type="GO" id="GO:0000976">
    <property type="term" value="F:transcription cis-regulatory region binding"/>
    <property type="evidence" value="ECO:0007669"/>
    <property type="project" value="TreeGrafter"/>
</dbReference>
<dbReference type="Gene3D" id="3.40.50.2300">
    <property type="match status" value="1"/>
</dbReference>
<accession>A0A2N2E9H9</accession>
<dbReference type="AlphaFoldDB" id="A0A2N2E9H9"/>
<evidence type="ECO:0000256" key="1">
    <source>
        <dbReference type="ARBA" id="ARBA00023125"/>
    </source>
</evidence>
<dbReference type="InterPro" id="IPR039420">
    <property type="entry name" value="WalR-like"/>
</dbReference>
<keyword evidence="1 3" id="KW-0238">DNA-binding</keyword>
<dbReference type="InterPro" id="IPR001867">
    <property type="entry name" value="OmpR/PhoB-type_DNA-bd"/>
</dbReference>
<proteinExistence type="predicted"/>
<dbReference type="EMBL" id="PHAI01000002">
    <property type="protein sequence ID" value="PKM91349.1"/>
    <property type="molecule type" value="Genomic_DNA"/>
</dbReference>
<dbReference type="GO" id="GO:0005829">
    <property type="term" value="C:cytosol"/>
    <property type="evidence" value="ECO:0007669"/>
    <property type="project" value="TreeGrafter"/>
</dbReference>
<dbReference type="SMART" id="SM00862">
    <property type="entry name" value="Trans_reg_C"/>
    <property type="match status" value="1"/>
</dbReference>
<dbReference type="SUPFAM" id="SSF52172">
    <property type="entry name" value="CheY-like"/>
    <property type="match status" value="1"/>
</dbReference>
<dbReference type="CDD" id="cd00383">
    <property type="entry name" value="trans_reg_C"/>
    <property type="match status" value="1"/>
</dbReference>
<feature type="DNA-binding region" description="OmpR/PhoB-type" evidence="3">
    <location>
        <begin position="124"/>
        <end position="223"/>
    </location>
</feature>
<feature type="domain" description="Response regulatory" evidence="4">
    <location>
        <begin position="2"/>
        <end position="116"/>
    </location>
</feature>
<sequence length="226" mass="26654">MKILIIEDDKKTSNLLKDSLKKEFFTVDLSETGDDGIYIFQTNTYDLILVDYNLPGKNGDEVITEIRKENKKVPIIALTVEAEQSMKNKLFNMEIDDYITKPFIFEDLLTRIKAVMRRPREIKSQIYKIDDLFVDVEKHAVKRGKNKIYLTFKELMLLEYFLKNQGKILSRTVLMENVWDFNADPFSNTIESHILKIRKKINPNKDKRDLIHTIKGRGYKLDLSKW</sequence>
<dbReference type="Gene3D" id="1.10.10.10">
    <property type="entry name" value="Winged helix-like DNA-binding domain superfamily/Winged helix DNA-binding domain"/>
    <property type="match status" value="1"/>
</dbReference>
<keyword evidence="2" id="KW-0597">Phosphoprotein</keyword>
<dbReference type="InterPro" id="IPR001789">
    <property type="entry name" value="Sig_transdc_resp-reg_receiver"/>
</dbReference>
<evidence type="ECO:0000259" key="4">
    <source>
        <dbReference type="PROSITE" id="PS50110"/>
    </source>
</evidence>
<evidence type="ECO:0000259" key="5">
    <source>
        <dbReference type="PROSITE" id="PS51755"/>
    </source>
</evidence>
<dbReference type="GO" id="GO:0006355">
    <property type="term" value="P:regulation of DNA-templated transcription"/>
    <property type="evidence" value="ECO:0007669"/>
    <property type="project" value="InterPro"/>
</dbReference>
<evidence type="ECO:0000313" key="6">
    <source>
        <dbReference type="EMBL" id="PKM91349.1"/>
    </source>
</evidence>
<organism evidence="6 7">
    <name type="scientific">Candidatus Falkowbacteria bacterium HGW-Falkowbacteria-1</name>
    <dbReference type="NCBI Taxonomy" id="2013768"/>
    <lineage>
        <taxon>Bacteria</taxon>
        <taxon>Candidatus Falkowiibacteriota</taxon>
    </lineage>
</organism>
<protein>
    <submittedName>
        <fullName evidence="6">DNA-binding response regulator</fullName>
    </submittedName>
</protein>
<evidence type="ECO:0000256" key="3">
    <source>
        <dbReference type="PROSITE-ProRule" id="PRU01091"/>
    </source>
</evidence>
<feature type="domain" description="OmpR/PhoB-type" evidence="5">
    <location>
        <begin position="124"/>
        <end position="223"/>
    </location>
</feature>
<dbReference type="GO" id="GO:0000156">
    <property type="term" value="F:phosphorelay response regulator activity"/>
    <property type="evidence" value="ECO:0007669"/>
    <property type="project" value="TreeGrafter"/>
</dbReference>
<dbReference type="PROSITE" id="PS50110">
    <property type="entry name" value="RESPONSE_REGULATORY"/>
    <property type="match status" value="1"/>
</dbReference>
<name>A0A2N2E9H9_9BACT</name>
<dbReference type="PANTHER" id="PTHR48111:SF76">
    <property type="entry name" value="TWO-COMPONENT RESPONSE REGULATOR"/>
    <property type="match status" value="1"/>
</dbReference>
<dbReference type="PANTHER" id="PTHR48111">
    <property type="entry name" value="REGULATOR OF RPOS"/>
    <property type="match status" value="1"/>
</dbReference>
<gene>
    <name evidence="6" type="ORF">CVU82_02005</name>
</gene>
<comment type="caution">
    <text evidence="6">The sequence shown here is derived from an EMBL/GenBank/DDBJ whole genome shotgun (WGS) entry which is preliminary data.</text>
</comment>
<dbReference type="InterPro" id="IPR011006">
    <property type="entry name" value="CheY-like_superfamily"/>
</dbReference>
<dbReference type="Proteomes" id="UP000233517">
    <property type="component" value="Unassembled WGS sequence"/>
</dbReference>
<dbReference type="InterPro" id="IPR036388">
    <property type="entry name" value="WH-like_DNA-bd_sf"/>
</dbReference>
<dbReference type="Pfam" id="PF00486">
    <property type="entry name" value="Trans_reg_C"/>
    <property type="match status" value="1"/>
</dbReference>
<dbReference type="GO" id="GO:0032993">
    <property type="term" value="C:protein-DNA complex"/>
    <property type="evidence" value="ECO:0007669"/>
    <property type="project" value="TreeGrafter"/>
</dbReference>
<feature type="modified residue" description="4-aspartylphosphate" evidence="2">
    <location>
        <position position="51"/>
    </location>
</feature>
<reference evidence="6 7" key="1">
    <citation type="journal article" date="2017" name="ISME J.">
        <title>Potential for microbial H2 and metal transformations associated with novel bacteria and archaea in deep terrestrial subsurface sediments.</title>
        <authorList>
            <person name="Hernsdorf A.W."/>
            <person name="Amano Y."/>
            <person name="Miyakawa K."/>
            <person name="Ise K."/>
            <person name="Suzuki Y."/>
            <person name="Anantharaman K."/>
            <person name="Probst A."/>
            <person name="Burstein D."/>
            <person name="Thomas B.C."/>
            <person name="Banfield J.F."/>
        </authorList>
    </citation>
    <scope>NUCLEOTIDE SEQUENCE [LARGE SCALE GENOMIC DNA]</scope>
    <source>
        <strain evidence="6">HGW-Falkowbacteria-1</strain>
    </source>
</reference>
<dbReference type="Pfam" id="PF00072">
    <property type="entry name" value="Response_reg"/>
    <property type="match status" value="1"/>
</dbReference>
<dbReference type="SMART" id="SM00448">
    <property type="entry name" value="REC"/>
    <property type="match status" value="1"/>
</dbReference>
<dbReference type="PROSITE" id="PS51755">
    <property type="entry name" value="OMPR_PHOB"/>
    <property type="match status" value="1"/>
</dbReference>
<evidence type="ECO:0000313" key="7">
    <source>
        <dbReference type="Proteomes" id="UP000233517"/>
    </source>
</evidence>
<evidence type="ECO:0000256" key="2">
    <source>
        <dbReference type="PROSITE-ProRule" id="PRU00169"/>
    </source>
</evidence>